<dbReference type="SUPFAM" id="SSF50475">
    <property type="entry name" value="FMN-binding split barrel"/>
    <property type="match status" value="1"/>
</dbReference>
<keyword evidence="2" id="KW-1185">Reference proteome</keyword>
<dbReference type="EMBL" id="JAMWMR010000060">
    <property type="protein sequence ID" value="MCN9244954.1"/>
    <property type="molecule type" value="Genomic_DNA"/>
</dbReference>
<dbReference type="PANTHER" id="PTHR35802:SF1">
    <property type="entry name" value="PROTEASE SYNTHASE AND SPORULATION PROTEIN PAI 2"/>
    <property type="match status" value="1"/>
</dbReference>
<sequence>MHVPRDFAVHEVGPVVDLIQANPLACFVTTRDGVPVASHIPVVFASDDDLTGLTDLVGVTMYSHLDVMNPQYTALADGDRALVVFQGSHGYISPTVYDVVPAAPTWNFSAVHVRGRIRLLGPGEPALKVVKRTVTALEGRFGQGWDMTDSIPYFERIVPGVGAFEFEVEAVDSIFKLSQDQPAELRDKVESWFHGSGVGTHRALATEMCRHRPATQPTEEKAPPHAD</sequence>
<evidence type="ECO:0000313" key="1">
    <source>
        <dbReference type="EMBL" id="MCN9244954.1"/>
    </source>
</evidence>
<dbReference type="InterPro" id="IPR012349">
    <property type="entry name" value="Split_barrel_FMN-bd"/>
</dbReference>
<dbReference type="Gene3D" id="2.30.110.10">
    <property type="entry name" value="Electron Transport, Fmn-binding Protein, Chain A"/>
    <property type="match status" value="1"/>
</dbReference>
<dbReference type="Proteomes" id="UP001523219">
    <property type="component" value="Unassembled WGS sequence"/>
</dbReference>
<name>A0ABT0ZMY8_9ACTN</name>
<organism evidence="1 2">
    <name type="scientific">Streptomyces macrolidinus</name>
    <dbReference type="NCBI Taxonomy" id="2952607"/>
    <lineage>
        <taxon>Bacteria</taxon>
        <taxon>Bacillati</taxon>
        <taxon>Actinomycetota</taxon>
        <taxon>Actinomycetes</taxon>
        <taxon>Kitasatosporales</taxon>
        <taxon>Streptomycetaceae</taxon>
        <taxon>Streptomyces</taxon>
    </lineage>
</organism>
<protein>
    <submittedName>
        <fullName evidence="1">FMN-binding negative transcriptional regulator</fullName>
    </submittedName>
</protein>
<evidence type="ECO:0000313" key="2">
    <source>
        <dbReference type="Proteomes" id="UP001523219"/>
    </source>
</evidence>
<gene>
    <name evidence="1" type="ORF">NGF19_29930</name>
</gene>
<dbReference type="RefSeq" id="WP_252429031.1">
    <property type="nucleotide sequence ID" value="NZ_JAMWMR010000060.1"/>
</dbReference>
<dbReference type="Pfam" id="PF04299">
    <property type="entry name" value="FMN_bind_2"/>
    <property type="match status" value="1"/>
</dbReference>
<accession>A0ABT0ZMY8</accession>
<reference evidence="1 2" key="1">
    <citation type="submission" date="2022-05" db="EMBL/GenBank/DDBJ databases">
        <title>Streptomyces sp. nov. RY43-2 isolated from soil of a peat swamp forest.</title>
        <authorList>
            <person name="Kanchanasin P."/>
            <person name="Tanasupawat S."/>
            <person name="Phongsopitanun W."/>
        </authorList>
    </citation>
    <scope>NUCLEOTIDE SEQUENCE [LARGE SCALE GENOMIC DNA]</scope>
    <source>
        <strain evidence="1 2">RY43-2</strain>
    </source>
</reference>
<dbReference type="PANTHER" id="PTHR35802">
    <property type="entry name" value="PROTEASE SYNTHASE AND SPORULATION PROTEIN PAI 2"/>
    <property type="match status" value="1"/>
</dbReference>
<comment type="caution">
    <text evidence="1">The sequence shown here is derived from an EMBL/GenBank/DDBJ whole genome shotgun (WGS) entry which is preliminary data.</text>
</comment>
<dbReference type="InterPro" id="IPR007396">
    <property type="entry name" value="TR_PAI2-type"/>
</dbReference>
<proteinExistence type="predicted"/>
<dbReference type="PIRSF" id="PIRSF010372">
    <property type="entry name" value="PaiB"/>
    <property type="match status" value="1"/>
</dbReference>